<reference evidence="1" key="1">
    <citation type="submission" date="2014-09" db="EMBL/GenBank/DDBJ databases">
        <authorList>
            <person name="Magalhaes I.L.F."/>
            <person name="Oliveira U."/>
            <person name="Santos F.R."/>
            <person name="Vidigal T.H.D.A."/>
            <person name="Brescovit A.D."/>
            <person name="Santos A.J."/>
        </authorList>
    </citation>
    <scope>NUCLEOTIDE SEQUENCE</scope>
    <source>
        <tissue evidence="1">Shoot tissue taken approximately 20 cm above the soil surface</tissue>
    </source>
</reference>
<reference evidence="1" key="2">
    <citation type="journal article" date="2015" name="Data Brief">
        <title>Shoot transcriptome of the giant reed, Arundo donax.</title>
        <authorList>
            <person name="Barrero R.A."/>
            <person name="Guerrero F.D."/>
            <person name="Moolhuijzen P."/>
            <person name="Goolsby J.A."/>
            <person name="Tidwell J."/>
            <person name="Bellgard S.E."/>
            <person name="Bellgard M.I."/>
        </authorList>
    </citation>
    <scope>NUCLEOTIDE SEQUENCE</scope>
    <source>
        <tissue evidence="1">Shoot tissue taken approximately 20 cm above the soil surface</tissue>
    </source>
</reference>
<organism evidence="1">
    <name type="scientific">Arundo donax</name>
    <name type="common">Giant reed</name>
    <name type="synonym">Donax arundinaceus</name>
    <dbReference type="NCBI Taxonomy" id="35708"/>
    <lineage>
        <taxon>Eukaryota</taxon>
        <taxon>Viridiplantae</taxon>
        <taxon>Streptophyta</taxon>
        <taxon>Embryophyta</taxon>
        <taxon>Tracheophyta</taxon>
        <taxon>Spermatophyta</taxon>
        <taxon>Magnoliopsida</taxon>
        <taxon>Liliopsida</taxon>
        <taxon>Poales</taxon>
        <taxon>Poaceae</taxon>
        <taxon>PACMAD clade</taxon>
        <taxon>Arundinoideae</taxon>
        <taxon>Arundineae</taxon>
        <taxon>Arundo</taxon>
    </lineage>
</organism>
<evidence type="ECO:0000313" key="1">
    <source>
        <dbReference type="EMBL" id="JAE23493.1"/>
    </source>
</evidence>
<dbReference type="AlphaFoldDB" id="A0A0A9GS30"/>
<protein>
    <submittedName>
        <fullName evidence="1">Uncharacterized protein</fullName>
    </submittedName>
</protein>
<sequence length="42" mass="4857">MKFPYFQQSWNFITTLVCTEDPARCSAYPICAMCISEELFNG</sequence>
<proteinExistence type="predicted"/>
<dbReference type="EMBL" id="GBRH01174403">
    <property type="protein sequence ID" value="JAE23493.1"/>
    <property type="molecule type" value="Transcribed_RNA"/>
</dbReference>
<name>A0A0A9GS30_ARUDO</name>
<accession>A0A0A9GS30</accession>